<feature type="transmembrane region" description="Helical" evidence="10">
    <location>
        <begin position="250"/>
        <end position="271"/>
    </location>
</feature>
<dbReference type="Pfam" id="PF02949">
    <property type="entry name" value="7tm_6"/>
    <property type="match status" value="1"/>
</dbReference>
<keyword evidence="3" id="KW-0716">Sensory transduction</keyword>
<comment type="subcellular location">
    <subcellularLocation>
        <location evidence="1">Cell membrane</location>
        <topology evidence="1">Multi-pass membrane protein</topology>
    </subcellularLocation>
</comment>
<keyword evidence="12" id="KW-1185">Reference proteome</keyword>
<keyword evidence="2" id="KW-1003">Cell membrane</keyword>
<evidence type="ECO:0000313" key="12">
    <source>
        <dbReference type="Proteomes" id="UP001458880"/>
    </source>
</evidence>
<dbReference type="GO" id="GO:0007165">
    <property type="term" value="P:signal transduction"/>
    <property type="evidence" value="ECO:0007669"/>
    <property type="project" value="UniProtKB-KW"/>
</dbReference>
<evidence type="ECO:0000256" key="2">
    <source>
        <dbReference type="ARBA" id="ARBA00022475"/>
    </source>
</evidence>
<protein>
    <submittedName>
        <fullName evidence="11">7tm Odorant receptor</fullName>
    </submittedName>
</protein>
<proteinExistence type="predicted"/>
<feature type="transmembrane region" description="Helical" evidence="10">
    <location>
        <begin position="127"/>
        <end position="145"/>
    </location>
</feature>
<dbReference type="GO" id="GO:0004984">
    <property type="term" value="F:olfactory receptor activity"/>
    <property type="evidence" value="ECO:0007669"/>
    <property type="project" value="InterPro"/>
</dbReference>
<dbReference type="GO" id="GO:0005886">
    <property type="term" value="C:plasma membrane"/>
    <property type="evidence" value="ECO:0007669"/>
    <property type="project" value="UniProtKB-SubCell"/>
</dbReference>
<dbReference type="Proteomes" id="UP001458880">
    <property type="component" value="Unassembled WGS sequence"/>
</dbReference>
<evidence type="ECO:0000256" key="1">
    <source>
        <dbReference type="ARBA" id="ARBA00004651"/>
    </source>
</evidence>
<evidence type="ECO:0000256" key="5">
    <source>
        <dbReference type="ARBA" id="ARBA00022725"/>
    </source>
</evidence>
<accession>A0AAW1M1X8</accession>
<gene>
    <name evidence="11" type="ORF">QE152_g8725</name>
</gene>
<reference evidence="11 12" key="1">
    <citation type="journal article" date="2024" name="BMC Genomics">
        <title>De novo assembly and annotation of Popillia japonica's genome with initial clues to its potential as an invasive pest.</title>
        <authorList>
            <person name="Cucini C."/>
            <person name="Boschi S."/>
            <person name="Funari R."/>
            <person name="Cardaioli E."/>
            <person name="Iannotti N."/>
            <person name="Marturano G."/>
            <person name="Paoli F."/>
            <person name="Bruttini M."/>
            <person name="Carapelli A."/>
            <person name="Frati F."/>
            <person name="Nardi F."/>
        </authorList>
    </citation>
    <scope>NUCLEOTIDE SEQUENCE [LARGE SCALE GENOMIC DNA]</scope>
    <source>
        <strain evidence="11">DMR45628</strain>
    </source>
</reference>
<evidence type="ECO:0000313" key="11">
    <source>
        <dbReference type="EMBL" id="KAK9739728.1"/>
    </source>
</evidence>
<dbReference type="PANTHER" id="PTHR21137:SF35">
    <property type="entry name" value="ODORANT RECEPTOR 19A-RELATED"/>
    <property type="match status" value="1"/>
</dbReference>
<dbReference type="PANTHER" id="PTHR21137">
    <property type="entry name" value="ODORANT RECEPTOR"/>
    <property type="match status" value="1"/>
</dbReference>
<evidence type="ECO:0000256" key="8">
    <source>
        <dbReference type="ARBA" id="ARBA00023170"/>
    </source>
</evidence>
<evidence type="ECO:0000256" key="3">
    <source>
        <dbReference type="ARBA" id="ARBA00022606"/>
    </source>
</evidence>
<feature type="transmembrane region" description="Helical" evidence="10">
    <location>
        <begin position="277"/>
        <end position="298"/>
    </location>
</feature>
<evidence type="ECO:0000256" key="7">
    <source>
        <dbReference type="ARBA" id="ARBA00023136"/>
    </source>
</evidence>
<evidence type="ECO:0000256" key="4">
    <source>
        <dbReference type="ARBA" id="ARBA00022692"/>
    </source>
</evidence>
<dbReference type="GO" id="GO:0005549">
    <property type="term" value="F:odorant binding"/>
    <property type="evidence" value="ECO:0007669"/>
    <property type="project" value="InterPro"/>
</dbReference>
<keyword evidence="7 10" id="KW-0472">Membrane</keyword>
<sequence>MPSTKCLDAVTTTKWMLTKSGVWPKTNMTSFDKFKLVINLVYALSLLIMMLIEIIRVWKNYDKLAEILGTIFPYGTYGCKLVALACKKQYFFNIMKDIDSAVFNSHAEELKKPIAQTVLISKTAEKIFKVMLLILLMIYLIFPIIDHNALPIPVSYELGNYYYLMHWYQMTALILTAWNISCIDLLFTSFVSIAAAQINILREKLRTSHIALDDMFNENVRKTLHDCIELHTSIIRYLENINSVFSEVVLVQYVSAMILICNFVMQLLFLVDPLSTQFVWSFAFLLVILTELLLYHWFGNDVVVMCRYTLLVLASTAS</sequence>
<feature type="transmembrane region" description="Helical" evidence="10">
    <location>
        <begin position="165"/>
        <end position="196"/>
    </location>
</feature>
<keyword evidence="8 11" id="KW-0675">Receptor</keyword>
<dbReference type="InterPro" id="IPR004117">
    <property type="entry name" value="7tm6_olfct_rcpt"/>
</dbReference>
<organism evidence="11 12">
    <name type="scientific">Popillia japonica</name>
    <name type="common">Japanese beetle</name>
    <dbReference type="NCBI Taxonomy" id="7064"/>
    <lineage>
        <taxon>Eukaryota</taxon>
        <taxon>Metazoa</taxon>
        <taxon>Ecdysozoa</taxon>
        <taxon>Arthropoda</taxon>
        <taxon>Hexapoda</taxon>
        <taxon>Insecta</taxon>
        <taxon>Pterygota</taxon>
        <taxon>Neoptera</taxon>
        <taxon>Endopterygota</taxon>
        <taxon>Coleoptera</taxon>
        <taxon>Polyphaga</taxon>
        <taxon>Scarabaeiformia</taxon>
        <taxon>Scarabaeidae</taxon>
        <taxon>Rutelinae</taxon>
        <taxon>Popillia</taxon>
    </lineage>
</organism>
<comment type="caution">
    <text evidence="11">The sequence shown here is derived from an EMBL/GenBank/DDBJ whole genome shotgun (WGS) entry which is preliminary data.</text>
</comment>
<dbReference type="AlphaFoldDB" id="A0AAW1M1X8"/>
<keyword evidence="6 10" id="KW-1133">Transmembrane helix</keyword>
<evidence type="ECO:0000256" key="9">
    <source>
        <dbReference type="ARBA" id="ARBA00023224"/>
    </source>
</evidence>
<dbReference type="EMBL" id="JASPKY010000071">
    <property type="protein sequence ID" value="KAK9739728.1"/>
    <property type="molecule type" value="Genomic_DNA"/>
</dbReference>
<evidence type="ECO:0000256" key="6">
    <source>
        <dbReference type="ARBA" id="ARBA00022989"/>
    </source>
</evidence>
<keyword evidence="5" id="KW-0552">Olfaction</keyword>
<keyword evidence="4 10" id="KW-0812">Transmembrane</keyword>
<name>A0AAW1M1X8_POPJA</name>
<evidence type="ECO:0000256" key="10">
    <source>
        <dbReference type="SAM" id="Phobius"/>
    </source>
</evidence>
<keyword evidence="9" id="KW-0807">Transducer</keyword>
<feature type="transmembrane region" description="Helical" evidence="10">
    <location>
        <begin position="36"/>
        <end position="55"/>
    </location>
</feature>